<geneLocation type="plasmid" evidence="1 2">
    <name>pMIC7113.01</name>
</geneLocation>
<dbReference type="Proteomes" id="UP000010471">
    <property type="component" value="Plasmid pMIC7113.01"/>
</dbReference>
<protein>
    <submittedName>
        <fullName evidence="1">Uncharacterized protein</fullName>
    </submittedName>
</protein>
<dbReference type="KEGG" id="mic:Mic7113_6443"/>
<gene>
    <name evidence="1" type="ORF">Mic7113_6443</name>
</gene>
<keyword evidence="2" id="KW-1185">Reference proteome</keyword>
<keyword evidence="1" id="KW-0614">Plasmid</keyword>
<dbReference type="EMBL" id="CP003631">
    <property type="protein sequence ID" value="AFZ22023.1"/>
    <property type="molecule type" value="Genomic_DNA"/>
</dbReference>
<proteinExistence type="predicted"/>
<reference evidence="1 2" key="1">
    <citation type="submission" date="2012-06" db="EMBL/GenBank/DDBJ databases">
        <title>Finished plasmid 1 of genome of Microcoleus sp. PCC 7113.</title>
        <authorList>
            <consortium name="US DOE Joint Genome Institute"/>
            <person name="Gugger M."/>
            <person name="Coursin T."/>
            <person name="Rippka R."/>
            <person name="Tandeau De Marsac N."/>
            <person name="Huntemann M."/>
            <person name="Wei C.-L."/>
            <person name="Han J."/>
            <person name="Detter J.C."/>
            <person name="Han C."/>
            <person name="Tapia R."/>
            <person name="Chen A."/>
            <person name="Kyrpides N."/>
            <person name="Mavromatis K."/>
            <person name="Markowitz V."/>
            <person name="Szeto E."/>
            <person name="Ivanova N."/>
            <person name="Pagani I."/>
            <person name="Pati A."/>
            <person name="Goodwin L."/>
            <person name="Nordberg H.P."/>
            <person name="Cantor M.N."/>
            <person name="Hua S.X."/>
            <person name="Woyke T."/>
            <person name="Kerfeld C.A."/>
        </authorList>
    </citation>
    <scope>NUCLEOTIDE SEQUENCE [LARGE SCALE GENOMIC DNA]</scope>
    <source>
        <strain evidence="1 2">PCC 7113</strain>
        <plasmid evidence="1 2">pMIC7113.01</plasmid>
    </source>
</reference>
<dbReference type="HOGENOM" id="CLU_2556127_0_0_3"/>
<organism evidence="1 2">
    <name type="scientific">Allocoleopsis franciscana PCC 7113</name>
    <dbReference type="NCBI Taxonomy" id="1173027"/>
    <lineage>
        <taxon>Bacteria</taxon>
        <taxon>Bacillati</taxon>
        <taxon>Cyanobacteriota</taxon>
        <taxon>Cyanophyceae</taxon>
        <taxon>Coleofasciculales</taxon>
        <taxon>Coleofasciculaceae</taxon>
        <taxon>Allocoleopsis</taxon>
        <taxon>Allocoleopsis franciscana</taxon>
    </lineage>
</organism>
<evidence type="ECO:0000313" key="2">
    <source>
        <dbReference type="Proteomes" id="UP000010471"/>
    </source>
</evidence>
<evidence type="ECO:0000313" key="1">
    <source>
        <dbReference type="EMBL" id="AFZ22023.1"/>
    </source>
</evidence>
<accession>K9WPA9</accession>
<dbReference type="AlphaFoldDB" id="K9WPA9"/>
<name>K9WPA9_9CYAN</name>
<sequence>MNPNPDFNSNNISKCSEKLELILEAYGSDVFFEAITELLNFHPLTAPPTSSSKSWIILLLPSYCNPDSLSDTHNLTLTSVSNLE</sequence>